<reference evidence="8" key="1">
    <citation type="submission" date="2021-05" db="EMBL/GenBank/DDBJ databases">
        <title>Genomic insights into ecological role and evolution of a novel Thermoplasmata order Candidatus Sysuiplasmatales.</title>
        <authorList>
            <person name="Yuan Y."/>
        </authorList>
    </citation>
    <scope>NUCLEOTIDE SEQUENCE</scope>
    <source>
        <strain evidence="8">TUT19-bin139</strain>
        <strain evidence="7">YP2-bin.285</strain>
    </source>
</reference>
<gene>
    <name evidence="7" type="ORF">J9259_07925</name>
    <name evidence="8" type="ORF">KIY12_08410</name>
</gene>
<dbReference type="Proteomes" id="UP000750197">
    <property type="component" value="Unassembled WGS sequence"/>
</dbReference>
<evidence type="ECO:0000256" key="4">
    <source>
        <dbReference type="ARBA" id="ARBA00022989"/>
    </source>
</evidence>
<dbReference type="PANTHER" id="PTHR33452">
    <property type="entry name" value="OXIDOREDUCTASE CATD-RELATED"/>
    <property type="match status" value="1"/>
</dbReference>
<keyword evidence="4 6" id="KW-1133">Transmembrane helix</keyword>
<dbReference type="EMBL" id="JAHEAC010000092">
    <property type="protein sequence ID" value="MBX8644727.1"/>
    <property type="molecule type" value="Genomic_DNA"/>
</dbReference>
<keyword evidence="3 6" id="KW-0812">Transmembrane</keyword>
<evidence type="ECO:0000313" key="7">
    <source>
        <dbReference type="EMBL" id="MBX8632423.1"/>
    </source>
</evidence>
<feature type="transmembrane region" description="Helical" evidence="6">
    <location>
        <begin position="53"/>
        <end position="72"/>
    </location>
</feature>
<proteinExistence type="predicted"/>
<comment type="subcellular location">
    <subcellularLocation>
        <location evidence="1">Cell membrane</location>
        <topology evidence="1">Multi-pass membrane protein</topology>
    </subcellularLocation>
</comment>
<evidence type="ECO:0000256" key="2">
    <source>
        <dbReference type="ARBA" id="ARBA00022475"/>
    </source>
</evidence>
<evidence type="ECO:0000256" key="5">
    <source>
        <dbReference type="ARBA" id="ARBA00023136"/>
    </source>
</evidence>
<dbReference type="Pfam" id="PF07681">
    <property type="entry name" value="DoxX"/>
    <property type="match status" value="1"/>
</dbReference>
<keyword evidence="5 6" id="KW-0472">Membrane</keyword>
<dbReference type="InterPro" id="IPR032808">
    <property type="entry name" value="DoxX"/>
</dbReference>
<feature type="transmembrane region" description="Helical" evidence="6">
    <location>
        <begin position="78"/>
        <end position="98"/>
    </location>
</feature>
<comment type="caution">
    <text evidence="8">The sequence shown here is derived from an EMBL/GenBank/DDBJ whole genome shotgun (WGS) entry which is preliminary data.</text>
</comment>
<accession>A0A8J8CEL0</accession>
<name>A0A8J8CEL0_9ARCH</name>
<protein>
    <submittedName>
        <fullName evidence="8">DoxX family protein</fullName>
    </submittedName>
</protein>
<keyword evidence="2" id="KW-1003">Cell membrane</keyword>
<dbReference type="EMBL" id="JAGVSJ010000026">
    <property type="protein sequence ID" value="MBX8632423.1"/>
    <property type="molecule type" value="Genomic_DNA"/>
</dbReference>
<evidence type="ECO:0000313" key="8">
    <source>
        <dbReference type="EMBL" id="MBX8644727.1"/>
    </source>
</evidence>
<evidence type="ECO:0000313" key="9">
    <source>
        <dbReference type="Proteomes" id="UP000750197"/>
    </source>
</evidence>
<dbReference type="PANTHER" id="PTHR33452:SF1">
    <property type="entry name" value="INNER MEMBRANE PROTEIN YPHA-RELATED"/>
    <property type="match status" value="1"/>
</dbReference>
<evidence type="ECO:0000256" key="6">
    <source>
        <dbReference type="SAM" id="Phobius"/>
    </source>
</evidence>
<dbReference type="Proteomes" id="UP000716004">
    <property type="component" value="Unassembled WGS sequence"/>
</dbReference>
<dbReference type="AlphaFoldDB" id="A0A8J8CEL0"/>
<sequence length="137" mass="14894">MAASYLLFQGFQDYGLLVLRVVIGFALVVHGYPKIGSRRASVIDNMRSRGIPGPVTLLVGYFQFIGGILLIIGAATQIVGLLVALEAIGSIYLYARVLGNRYMYGYERDIAYFAIGLALFFLGAGAISVDHYLIPLL</sequence>
<dbReference type="InterPro" id="IPR051907">
    <property type="entry name" value="DoxX-like_oxidoreductase"/>
</dbReference>
<organism evidence="8 9">
    <name type="scientific">Candidatus Sysuiplasma superficiale</name>
    <dbReference type="NCBI Taxonomy" id="2823368"/>
    <lineage>
        <taxon>Archaea</taxon>
        <taxon>Methanobacteriati</taxon>
        <taxon>Thermoplasmatota</taxon>
        <taxon>Thermoplasmata</taxon>
        <taxon>Candidatus Sysuiplasmatales</taxon>
        <taxon>Candidatus Sysuiplasmataceae</taxon>
        <taxon>Candidatus Sysuiplasma</taxon>
    </lineage>
</organism>
<feature type="transmembrane region" description="Helical" evidence="6">
    <location>
        <begin position="14"/>
        <end position="32"/>
    </location>
</feature>
<evidence type="ECO:0000256" key="3">
    <source>
        <dbReference type="ARBA" id="ARBA00022692"/>
    </source>
</evidence>
<evidence type="ECO:0000256" key="1">
    <source>
        <dbReference type="ARBA" id="ARBA00004651"/>
    </source>
</evidence>
<dbReference type="GO" id="GO:0005886">
    <property type="term" value="C:plasma membrane"/>
    <property type="evidence" value="ECO:0007669"/>
    <property type="project" value="UniProtKB-SubCell"/>
</dbReference>
<feature type="transmembrane region" description="Helical" evidence="6">
    <location>
        <begin position="110"/>
        <end position="134"/>
    </location>
</feature>